<proteinExistence type="predicted"/>
<keyword evidence="2" id="KW-1185">Reference proteome</keyword>
<dbReference type="Proteomes" id="UP001279642">
    <property type="component" value="Unassembled WGS sequence"/>
</dbReference>
<dbReference type="RefSeq" id="WP_320507359.1">
    <property type="nucleotide sequence ID" value="NZ_JAXCLW010000001.1"/>
</dbReference>
<dbReference type="EMBL" id="JAXCLW010000001">
    <property type="protein sequence ID" value="MDY0882335.1"/>
    <property type="molecule type" value="Genomic_DNA"/>
</dbReference>
<accession>A0ABU5E9P9</accession>
<evidence type="ECO:0000313" key="1">
    <source>
        <dbReference type="EMBL" id="MDY0882335.1"/>
    </source>
</evidence>
<name>A0ABU5E9P9_9PROT</name>
<gene>
    <name evidence="1" type="ORF">SMD27_05745</name>
</gene>
<sequence length="96" mass="9999">MAFSAASQALDGVGVINRQHHGKAMMRPVSAVVAFEPPQHLGQRVIFAIFLDEAGGREGPHVFAIAASGNQGMVSDLGQGCDFAFASDPPHPASRS</sequence>
<reference evidence="1 2" key="1">
    <citation type="journal article" date="2016" name="Antonie Van Leeuwenhoek">
        <title>Dongia soli sp. nov., isolated from soil from Dokdo, Korea.</title>
        <authorList>
            <person name="Kim D.U."/>
            <person name="Lee H."/>
            <person name="Kim H."/>
            <person name="Kim S.G."/>
            <person name="Ka J.O."/>
        </authorList>
    </citation>
    <scope>NUCLEOTIDE SEQUENCE [LARGE SCALE GENOMIC DNA]</scope>
    <source>
        <strain evidence="1 2">D78</strain>
    </source>
</reference>
<comment type="caution">
    <text evidence="1">The sequence shown here is derived from an EMBL/GenBank/DDBJ whole genome shotgun (WGS) entry which is preliminary data.</text>
</comment>
<organism evidence="1 2">
    <name type="scientific">Dongia soli</name>
    <dbReference type="NCBI Taxonomy" id="600628"/>
    <lineage>
        <taxon>Bacteria</taxon>
        <taxon>Pseudomonadati</taxon>
        <taxon>Pseudomonadota</taxon>
        <taxon>Alphaproteobacteria</taxon>
        <taxon>Rhodospirillales</taxon>
        <taxon>Dongiaceae</taxon>
        <taxon>Dongia</taxon>
    </lineage>
</organism>
<evidence type="ECO:0000313" key="2">
    <source>
        <dbReference type="Proteomes" id="UP001279642"/>
    </source>
</evidence>
<protein>
    <submittedName>
        <fullName evidence="1">Uncharacterized protein</fullName>
    </submittedName>
</protein>